<name>A0A1H0EB58_9SPHI</name>
<keyword evidence="2" id="KW-1185">Reference proteome</keyword>
<dbReference type="Proteomes" id="UP000183200">
    <property type="component" value="Unassembled WGS sequence"/>
</dbReference>
<protein>
    <submittedName>
        <fullName evidence="1">Uncharacterized protein</fullName>
    </submittedName>
</protein>
<dbReference type="AlphaFoldDB" id="A0A1H0EB58"/>
<dbReference type="EMBL" id="FNGY01000009">
    <property type="protein sequence ID" value="SDN79674.1"/>
    <property type="molecule type" value="Genomic_DNA"/>
</dbReference>
<proteinExistence type="predicted"/>
<reference evidence="2" key="1">
    <citation type="submission" date="2016-10" db="EMBL/GenBank/DDBJ databases">
        <authorList>
            <person name="Varghese N."/>
            <person name="Submissions S."/>
        </authorList>
    </citation>
    <scope>NUCLEOTIDE SEQUENCE [LARGE SCALE GENOMIC DNA]</scope>
    <source>
        <strain evidence="2">DSM 19110</strain>
    </source>
</reference>
<accession>A0A1H0EB58</accession>
<evidence type="ECO:0000313" key="2">
    <source>
        <dbReference type="Proteomes" id="UP000183200"/>
    </source>
</evidence>
<sequence length="42" mass="4765">MAIPIQHSCQIDSSASNFSLDGEETKSLRILEYPMIKHFLTL</sequence>
<gene>
    <name evidence="1" type="ORF">SAMN05421820_109241</name>
</gene>
<evidence type="ECO:0000313" key="1">
    <source>
        <dbReference type="EMBL" id="SDN79674.1"/>
    </source>
</evidence>
<organism evidence="1 2">
    <name type="scientific">Pedobacter steynii</name>
    <dbReference type="NCBI Taxonomy" id="430522"/>
    <lineage>
        <taxon>Bacteria</taxon>
        <taxon>Pseudomonadati</taxon>
        <taxon>Bacteroidota</taxon>
        <taxon>Sphingobacteriia</taxon>
        <taxon>Sphingobacteriales</taxon>
        <taxon>Sphingobacteriaceae</taxon>
        <taxon>Pedobacter</taxon>
    </lineage>
</organism>